<evidence type="ECO:0000313" key="2">
    <source>
        <dbReference type="EMBL" id="TNJ29433.1"/>
    </source>
</evidence>
<organism evidence="2 3">
    <name type="scientific">Giardia muris</name>
    <dbReference type="NCBI Taxonomy" id="5742"/>
    <lineage>
        <taxon>Eukaryota</taxon>
        <taxon>Metamonada</taxon>
        <taxon>Diplomonadida</taxon>
        <taxon>Hexamitidae</taxon>
        <taxon>Giardiinae</taxon>
        <taxon>Giardia</taxon>
    </lineage>
</organism>
<evidence type="ECO:0000256" key="1">
    <source>
        <dbReference type="SAM" id="MobiDB-lite"/>
    </source>
</evidence>
<gene>
    <name evidence="2" type="ORF">GMRT_10275</name>
</gene>
<feature type="region of interest" description="Disordered" evidence="1">
    <location>
        <begin position="349"/>
        <end position="383"/>
    </location>
</feature>
<evidence type="ECO:0000313" key="3">
    <source>
        <dbReference type="Proteomes" id="UP000315496"/>
    </source>
</evidence>
<feature type="compositionally biased region" description="Polar residues" evidence="1">
    <location>
        <begin position="368"/>
        <end position="382"/>
    </location>
</feature>
<feature type="compositionally biased region" description="Basic and acidic residues" evidence="1">
    <location>
        <begin position="355"/>
        <end position="364"/>
    </location>
</feature>
<sequence>MWSAALQAGRQRLPPAPLDIEYHEDEPILFQGWFFKQHRNKGLGVPRYLIVTSTLFLKYSRAGSDRLVKKTGTVLKSAISSLSFACGPRFLPGLGIVTPSGTDVYLHPDPAQIDKLFNFLVVWTFEKTIATRELQARPGGIQQRIEREMDAIKSAPQGWPDPRIYTGQLPIIEVGYCAPGGIPPYLYPAFKSDPILTPSQIASLESSRLLIMAIIEMPGPIIGRKEFRLIITNEILLILADDGSEVLRCCPNEIDEISTLDGDDVHNVINPVSIGVRARPLNLALRDGTTRRIYPSEIGSKHWGSALAAFLGVIPPKDCLYTISPFVERDRIFYAIDENIERTATTVRVRRSRHSRGEISEESSRSSTARYQSVETHTTDTSLALDADGEPLYFVHDYHYRDDTGVDDVTSDRQASNNPGSGGNPGEGPSSDSFELSDNFYQLVPYDLQESDEEEHPAEVDISNLSAHHTFTSGKRPADTETTSALPPSGKHLHGVASMHSLDQAVAASLGTTSTPGSGTIEKGHTTKKCRFLNKLERRRAQVTKLNNKHLAMIEERYHEDDDSSERPTQDSDLSTDYAERELPDELAQIHECGILYAINLVRFCFTDPERYQNPQLNTWELLCPSYASEDTLARAGRSRYALRFNLPSKLQMTDEAAQVRRRILRGYVLSLYKRHSQALVLYDFADPFGGTDEFLEKLAVILPKDLDPTAIGVPHPPQDIIDKYSMHARLELLQEYEKARNCYGEMLWLAEYILAIERPLLDDAPDDSNGNDLHQRAEDYPNSYLLQPDHPVDGEAVLLHCKTYFEYKVQRASGLTIIDLYRMLLWYATNVGVYLSRKLRIYTASQAITSACIADTVTETDLELIKSAAADMLILDALVLPPDADALIDTVVSAAEQIMGSEHESNATDSTLGGAGGLDDAELHRNNEIFAYFGHNLHIFGANEQLRRASRLIFVVFLSSIETRLLQQWGEHFADLTTTEEFLDGYQRAMQYIATAGTPYMDLMVPQHAWHILGVCYEVIDNISSQHIMQASRAFAGRRAPGETISIRMDYSKFASAFNQDALKRHRESINKFSKLVTPATPEQLQALRWFYSPVTGYIWADVKGSCQPPCILALDGGLLRCRGWAIERVTGARPNYHVAHAPFILWFNNIIILCTMYEGTLHVHRFLLVSTQDTSWIFSDVTSSFLPSSSALATLPQLIIRMDVSTLAPYPVRIFLSNAEVHTLYSDPQVPFFVTLFLLLYPLTDTSNIFAETPMTTEQYRLVTYNAPLDSSGLSDRQHDDAEDGELFTQCDPMPSRPLINKDAELEAARSVFPQAKVYDSTHNGSPITQGPDMSGSSRITRGAQLETHDMHQ</sequence>
<proteinExistence type="predicted"/>
<accession>A0A4Z1T5V1</accession>
<dbReference type="Proteomes" id="UP000315496">
    <property type="component" value="Chromosome 1"/>
</dbReference>
<feature type="region of interest" description="Disordered" evidence="1">
    <location>
        <begin position="1321"/>
        <end position="1355"/>
    </location>
</feature>
<name>A0A4Z1T5V1_GIAMU</name>
<dbReference type="VEuPathDB" id="GiardiaDB:GMRT_10275"/>
<reference evidence="2 3" key="1">
    <citation type="submission" date="2019-05" db="EMBL/GenBank/DDBJ databases">
        <title>The compact genome of Giardia muris reveals important steps in the evolution of intestinal protozoan parasites.</title>
        <authorList>
            <person name="Xu F."/>
            <person name="Jimenez-Gonzalez A."/>
            <person name="Einarsson E."/>
            <person name="Astvaldsson A."/>
            <person name="Peirasmaki D."/>
            <person name="Eckmann L."/>
            <person name="Andersson J.O."/>
            <person name="Svard S.G."/>
            <person name="Jerlstrom-Hultqvist J."/>
        </authorList>
    </citation>
    <scope>NUCLEOTIDE SEQUENCE [LARGE SCALE GENOMIC DNA]</scope>
    <source>
        <strain evidence="2 3">Roberts-Thomson</strain>
    </source>
</reference>
<dbReference type="EMBL" id="VDLU01000001">
    <property type="protein sequence ID" value="TNJ29433.1"/>
    <property type="molecule type" value="Genomic_DNA"/>
</dbReference>
<comment type="caution">
    <text evidence="2">The sequence shown here is derived from an EMBL/GenBank/DDBJ whole genome shotgun (WGS) entry which is preliminary data.</text>
</comment>
<feature type="region of interest" description="Disordered" evidence="1">
    <location>
        <begin position="404"/>
        <end position="435"/>
    </location>
</feature>
<protein>
    <submittedName>
        <fullName evidence="2">Uncharacterized protein</fullName>
    </submittedName>
</protein>
<dbReference type="OrthoDB" id="10251961at2759"/>
<keyword evidence="3" id="KW-1185">Reference proteome</keyword>